<dbReference type="CDD" id="cd06261">
    <property type="entry name" value="TM_PBP2"/>
    <property type="match status" value="1"/>
</dbReference>
<dbReference type="Gene3D" id="1.10.3720.10">
    <property type="entry name" value="MetI-like"/>
    <property type="match status" value="1"/>
</dbReference>
<evidence type="ECO:0000256" key="5">
    <source>
        <dbReference type="RuleBase" id="RU363032"/>
    </source>
</evidence>
<organism evidence="7 8">
    <name type="scientific">Haloarcula mannanilytica</name>
    <dbReference type="NCBI Taxonomy" id="2509225"/>
    <lineage>
        <taxon>Archaea</taxon>
        <taxon>Methanobacteriati</taxon>
        <taxon>Methanobacteriota</taxon>
        <taxon>Stenosarchaea group</taxon>
        <taxon>Halobacteria</taxon>
        <taxon>Halobacteriales</taxon>
        <taxon>Haloarculaceae</taxon>
        <taxon>Haloarcula</taxon>
    </lineage>
</organism>
<dbReference type="PROSITE" id="PS50928">
    <property type="entry name" value="ABC_TM1"/>
    <property type="match status" value="1"/>
</dbReference>
<accession>A0A4C2EUL2</accession>
<dbReference type="Proteomes" id="UP000304382">
    <property type="component" value="Unassembled WGS sequence"/>
</dbReference>
<dbReference type="AlphaFoldDB" id="A0A4C2EUL2"/>
<comment type="subcellular location">
    <subcellularLocation>
        <location evidence="5">Cell membrane</location>
        <topology evidence="5">Multi-pass membrane protein</topology>
    </subcellularLocation>
    <subcellularLocation>
        <location evidence="1">Membrane</location>
        <topology evidence="1">Multi-pass membrane protein</topology>
    </subcellularLocation>
</comment>
<evidence type="ECO:0000259" key="6">
    <source>
        <dbReference type="PROSITE" id="PS50928"/>
    </source>
</evidence>
<dbReference type="SUPFAM" id="SSF161098">
    <property type="entry name" value="MetI-like"/>
    <property type="match status" value="1"/>
</dbReference>
<dbReference type="PANTHER" id="PTHR43376:SF1">
    <property type="entry name" value="OLIGOPEPTIDE TRANSPORT SYSTEM PERMEASE PROTEIN"/>
    <property type="match status" value="1"/>
</dbReference>
<dbReference type="GO" id="GO:0055085">
    <property type="term" value="P:transmembrane transport"/>
    <property type="evidence" value="ECO:0007669"/>
    <property type="project" value="InterPro"/>
</dbReference>
<evidence type="ECO:0000256" key="2">
    <source>
        <dbReference type="ARBA" id="ARBA00022692"/>
    </source>
</evidence>
<feature type="transmembrane region" description="Helical" evidence="5">
    <location>
        <begin position="196"/>
        <end position="220"/>
    </location>
</feature>
<sequence length="343" mass="37662">MAGKESVIHTMVTIDWRIRRIGQTVFTVWAVITLSFALVRLMPGSIMGSMVSRLAQQGYNPAQIRELIDSRLTIDPDQPIPAAYAEYTINMLQGNLGESVYYAEPVVDILARALPWTLFVLSWAVFISFFIGIAVGALMAYWEGGKLDVGLTSYAVVIGSIPYYVLAILLLIFLAYHGPFPSSGRQPAGVEPGFTWVYISGIIEHAALPIISMLVASGVASLGMRGNSIRVLGEDYLRVARLRGLSDIRISTQYVSRNAILPMYTTFLISIGEMFGGSVVLEQVFQYRGLGFYLFSALNQRDYPLMMGGFVVITVAIVIALLIADLTYSLVDPRAGGQNNESY</sequence>
<feature type="transmembrane region" description="Helical" evidence="5">
    <location>
        <begin position="259"/>
        <end position="285"/>
    </location>
</feature>
<keyword evidence="4 5" id="KW-0472">Membrane</keyword>
<evidence type="ECO:0000313" key="7">
    <source>
        <dbReference type="EMBL" id="GCF15879.1"/>
    </source>
</evidence>
<keyword evidence="3 5" id="KW-1133">Transmembrane helix</keyword>
<protein>
    <submittedName>
        <fullName evidence="7">ABC transporter permease</fullName>
    </submittedName>
</protein>
<comment type="similarity">
    <text evidence="5">Belongs to the binding-protein-dependent transport system permease family.</text>
</comment>
<evidence type="ECO:0000256" key="3">
    <source>
        <dbReference type="ARBA" id="ARBA00022989"/>
    </source>
</evidence>
<dbReference type="EMBL" id="BIXZ01000011">
    <property type="protein sequence ID" value="GCF15879.1"/>
    <property type="molecule type" value="Genomic_DNA"/>
</dbReference>
<dbReference type="InterPro" id="IPR000515">
    <property type="entry name" value="MetI-like"/>
</dbReference>
<feature type="transmembrane region" description="Helical" evidence="5">
    <location>
        <begin position="120"/>
        <end position="142"/>
    </location>
</feature>
<dbReference type="InterPro" id="IPR035906">
    <property type="entry name" value="MetI-like_sf"/>
</dbReference>
<dbReference type="GO" id="GO:0005886">
    <property type="term" value="C:plasma membrane"/>
    <property type="evidence" value="ECO:0007669"/>
    <property type="project" value="UniProtKB-SubCell"/>
</dbReference>
<dbReference type="PANTHER" id="PTHR43376">
    <property type="entry name" value="OLIGOPEPTIDE TRANSPORT SYSTEM PERMEASE PROTEIN"/>
    <property type="match status" value="1"/>
</dbReference>
<evidence type="ECO:0000313" key="8">
    <source>
        <dbReference type="Proteomes" id="UP000304382"/>
    </source>
</evidence>
<feature type="transmembrane region" description="Helical" evidence="5">
    <location>
        <begin position="21"/>
        <end position="42"/>
    </location>
</feature>
<reference evidence="7 8" key="1">
    <citation type="submission" date="2019-02" db="EMBL/GenBank/DDBJ databases">
        <title>Haloarcula mannanilyticum sp. nov., a mannan degrading haloarchaeon isolated from commercial salt.</title>
        <authorList>
            <person name="Enomoto S."/>
            <person name="Shimane Y."/>
            <person name="Kamekura M."/>
            <person name="Ito T."/>
            <person name="Moriya O."/>
            <person name="Ihara K."/>
            <person name="Takahashi-Ando N."/>
            <person name="Fukushima Y."/>
            <person name="Yoshida Y."/>
            <person name="Usama R."/>
            <person name="Takai K."/>
            <person name="Minegishi H."/>
        </authorList>
    </citation>
    <scope>NUCLEOTIDE SEQUENCE [LARGE SCALE GENOMIC DNA]</scope>
    <source>
        <strain evidence="7 8">MD130-1</strain>
    </source>
</reference>
<gene>
    <name evidence="7" type="ORF">Harman_38140</name>
</gene>
<evidence type="ECO:0000256" key="4">
    <source>
        <dbReference type="ARBA" id="ARBA00023136"/>
    </source>
</evidence>
<comment type="caution">
    <text evidence="7">The sequence shown here is derived from an EMBL/GenBank/DDBJ whole genome shotgun (WGS) entry which is preliminary data.</text>
</comment>
<feature type="transmembrane region" description="Helical" evidence="5">
    <location>
        <begin position="305"/>
        <end position="324"/>
    </location>
</feature>
<proteinExistence type="inferred from homology"/>
<keyword evidence="8" id="KW-1185">Reference proteome</keyword>
<feature type="transmembrane region" description="Helical" evidence="5">
    <location>
        <begin position="154"/>
        <end position="176"/>
    </location>
</feature>
<evidence type="ECO:0000256" key="1">
    <source>
        <dbReference type="ARBA" id="ARBA00004141"/>
    </source>
</evidence>
<name>A0A4C2EUL2_9EURY</name>
<keyword evidence="2 5" id="KW-0812">Transmembrane</keyword>
<keyword evidence="5" id="KW-0813">Transport</keyword>
<feature type="domain" description="ABC transmembrane type-1" evidence="6">
    <location>
        <begin position="114"/>
        <end position="324"/>
    </location>
</feature>
<dbReference type="Pfam" id="PF00528">
    <property type="entry name" value="BPD_transp_1"/>
    <property type="match status" value="1"/>
</dbReference>